<reference evidence="4" key="1">
    <citation type="submission" date="2023-07" db="EMBL/GenBank/DDBJ databases">
        <title>Novel species in the genus Lipingzhangella isolated from Sambhar Salt Lake.</title>
        <authorList>
            <person name="Jiya N."/>
            <person name="Kajale S."/>
            <person name="Sharma A."/>
        </authorList>
    </citation>
    <scope>NUCLEOTIDE SEQUENCE [LARGE SCALE GENOMIC DNA]</scope>
    <source>
        <strain evidence="4">LS1_29</strain>
    </source>
</reference>
<feature type="compositionally biased region" description="Acidic residues" evidence="1">
    <location>
        <begin position="100"/>
        <end position="109"/>
    </location>
</feature>
<feature type="transmembrane region" description="Helical" evidence="2">
    <location>
        <begin position="39"/>
        <end position="59"/>
    </location>
</feature>
<keyword evidence="4" id="KW-1185">Reference proteome</keyword>
<evidence type="ECO:0000256" key="1">
    <source>
        <dbReference type="SAM" id="MobiDB-lite"/>
    </source>
</evidence>
<organism evidence="3 4">
    <name type="scientific">Lipingzhangella rawalii</name>
    <dbReference type="NCBI Taxonomy" id="2055835"/>
    <lineage>
        <taxon>Bacteria</taxon>
        <taxon>Bacillati</taxon>
        <taxon>Actinomycetota</taxon>
        <taxon>Actinomycetes</taxon>
        <taxon>Streptosporangiales</taxon>
        <taxon>Nocardiopsidaceae</taxon>
        <taxon>Lipingzhangella</taxon>
    </lineage>
</organism>
<dbReference type="RefSeq" id="WP_310912766.1">
    <property type="nucleotide sequence ID" value="NZ_JAVLVT010000005.1"/>
</dbReference>
<gene>
    <name evidence="3" type="ORF">RIF23_13105</name>
</gene>
<keyword evidence="2" id="KW-1133">Transmembrane helix</keyword>
<keyword evidence="2" id="KW-0812">Transmembrane</keyword>
<feature type="region of interest" description="Disordered" evidence="1">
    <location>
        <begin position="73"/>
        <end position="121"/>
    </location>
</feature>
<protein>
    <recommendedName>
        <fullName evidence="5">Small multi-drug export protein</fullName>
    </recommendedName>
</protein>
<dbReference type="Proteomes" id="UP001250214">
    <property type="component" value="Unassembled WGS sequence"/>
</dbReference>
<evidence type="ECO:0000313" key="3">
    <source>
        <dbReference type="EMBL" id="MDS1271234.1"/>
    </source>
</evidence>
<feature type="transmembrane region" description="Helical" evidence="2">
    <location>
        <begin position="131"/>
        <end position="158"/>
    </location>
</feature>
<dbReference type="EMBL" id="JAVLVT010000005">
    <property type="protein sequence ID" value="MDS1271234.1"/>
    <property type="molecule type" value="Genomic_DNA"/>
</dbReference>
<proteinExistence type="predicted"/>
<comment type="caution">
    <text evidence="3">The sequence shown here is derived from an EMBL/GenBank/DDBJ whole genome shotgun (WGS) entry which is preliminary data.</text>
</comment>
<keyword evidence="2" id="KW-0472">Membrane</keyword>
<accession>A0ABU2H9F7</accession>
<name>A0ABU2H9F7_9ACTN</name>
<evidence type="ECO:0008006" key="5">
    <source>
        <dbReference type="Google" id="ProtNLM"/>
    </source>
</evidence>
<evidence type="ECO:0000313" key="4">
    <source>
        <dbReference type="Proteomes" id="UP001250214"/>
    </source>
</evidence>
<feature type="compositionally biased region" description="Low complexity" evidence="1">
    <location>
        <begin position="76"/>
        <end position="87"/>
    </location>
</feature>
<evidence type="ECO:0000256" key="2">
    <source>
        <dbReference type="SAM" id="Phobius"/>
    </source>
</evidence>
<sequence>MTATDLVLLLGVFLGGAAPWLEAVIVIPAGILAGLNPIATVIAGTVGNLLTVAVAAWFGDRIRVWWRRRRSRRRQPAQPVQPMRPVQSAPSGVGNAGDDCGTDATDDAENGAAERSSSGSWQRAQRIAQRWGVPALAALGPIGLGTQLSALVGISLGLSARKSFLWIGTATVLWAIVAAWATLAGVSIAGVGA</sequence>
<feature type="transmembrane region" description="Helical" evidence="2">
    <location>
        <begin position="164"/>
        <end position="191"/>
    </location>
</feature>